<reference evidence="2" key="1">
    <citation type="journal article" date="2019" name="Int. J. Syst. Evol. Microbiol.">
        <title>The Global Catalogue of Microorganisms (GCM) 10K type strain sequencing project: providing services to taxonomists for standard genome sequencing and annotation.</title>
        <authorList>
            <consortium name="The Broad Institute Genomics Platform"/>
            <consortium name="The Broad Institute Genome Sequencing Center for Infectious Disease"/>
            <person name="Wu L."/>
            <person name="Ma J."/>
        </authorList>
    </citation>
    <scope>NUCLEOTIDE SEQUENCE [LARGE SCALE GENOMIC DNA]</scope>
    <source>
        <strain evidence="2">CGMCC 1.16226</strain>
    </source>
</reference>
<dbReference type="RefSeq" id="WP_379019680.1">
    <property type="nucleotide sequence ID" value="NZ_JBHUGY010000022.1"/>
</dbReference>
<comment type="caution">
    <text evidence="1">The sequence shown here is derived from an EMBL/GenBank/DDBJ whole genome shotgun (WGS) entry which is preliminary data.</text>
</comment>
<gene>
    <name evidence="1" type="ORF">ACFSQT_14540</name>
</gene>
<accession>A0ABW4WCN2</accession>
<keyword evidence="2" id="KW-1185">Reference proteome</keyword>
<sequence>MKIRNKGRKKEYDVYAIAFYTPDDWEFKDRVVFYVAEEGLIGLSAEGFKDVEIIDPILGSDFKFHNMDHDKGFMMFWDHFTDINHLARLIDLDPETVAAFEKARAARSIG</sequence>
<evidence type="ECO:0000313" key="2">
    <source>
        <dbReference type="Proteomes" id="UP001597349"/>
    </source>
</evidence>
<dbReference type="EMBL" id="JBHUGY010000022">
    <property type="protein sequence ID" value="MFD2054265.1"/>
    <property type="molecule type" value="Genomic_DNA"/>
</dbReference>
<dbReference type="Proteomes" id="UP001597349">
    <property type="component" value="Unassembled WGS sequence"/>
</dbReference>
<organism evidence="1 2">
    <name type="scientific">Mesorhizobium calcicola</name>
    <dbReference type="NCBI Taxonomy" id="1300310"/>
    <lineage>
        <taxon>Bacteria</taxon>
        <taxon>Pseudomonadati</taxon>
        <taxon>Pseudomonadota</taxon>
        <taxon>Alphaproteobacteria</taxon>
        <taxon>Hyphomicrobiales</taxon>
        <taxon>Phyllobacteriaceae</taxon>
        <taxon>Mesorhizobium</taxon>
    </lineage>
</organism>
<name>A0ABW4WCN2_9HYPH</name>
<proteinExistence type="predicted"/>
<protein>
    <submittedName>
        <fullName evidence="1">Uncharacterized protein</fullName>
    </submittedName>
</protein>
<evidence type="ECO:0000313" key="1">
    <source>
        <dbReference type="EMBL" id="MFD2054265.1"/>
    </source>
</evidence>